<proteinExistence type="predicted"/>
<keyword evidence="1" id="KW-0812">Transmembrane</keyword>
<evidence type="ECO:0000313" key="3">
    <source>
        <dbReference type="EMBL" id="RKO25566.1"/>
    </source>
</evidence>
<organism evidence="3 4">
    <name type="scientific">Pseudarthrobacter phenanthrenivorans</name>
    <name type="common">Arthrobacter phenanthrenivorans</name>
    <dbReference type="NCBI Taxonomy" id="361575"/>
    <lineage>
        <taxon>Bacteria</taxon>
        <taxon>Bacillati</taxon>
        <taxon>Actinomycetota</taxon>
        <taxon>Actinomycetes</taxon>
        <taxon>Micrococcales</taxon>
        <taxon>Micrococcaceae</taxon>
        <taxon>Pseudarthrobacter</taxon>
    </lineage>
</organism>
<dbReference type="EMBL" id="RBNH01000004">
    <property type="protein sequence ID" value="RKO25566.1"/>
    <property type="molecule type" value="Genomic_DNA"/>
</dbReference>
<dbReference type="Proteomes" id="UP000273159">
    <property type="component" value="Unassembled WGS sequence"/>
</dbReference>
<dbReference type="AlphaFoldDB" id="A0A3B0FG27"/>
<reference evidence="3 4" key="1">
    <citation type="submission" date="2018-10" db="EMBL/GenBank/DDBJ databases">
        <title>Genome-guide identification and characterization of bacteria that degrade polycyclic aromatic hydrocarbons and resist hexavalent chromium simultaneously.</title>
        <authorList>
            <person name="Feng H."/>
        </authorList>
    </citation>
    <scope>NUCLEOTIDE SEQUENCE [LARGE SCALE GENOMIC DNA]</scope>
    <source>
        <strain evidence="3 4">J015</strain>
    </source>
</reference>
<accession>A0A3B0FG27</accession>
<evidence type="ECO:0000256" key="1">
    <source>
        <dbReference type="SAM" id="Phobius"/>
    </source>
</evidence>
<keyword evidence="1" id="KW-1133">Transmembrane helix</keyword>
<name>A0A3B0FG27_PSEPS</name>
<protein>
    <submittedName>
        <fullName evidence="3">Pilus assembly protein</fullName>
    </submittedName>
</protein>
<evidence type="ECO:0000259" key="2">
    <source>
        <dbReference type="Pfam" id="PF07811"/>
    </source>
</evidence>
<feature type="transmembrane region" description="Helical" evidence="1">
    <location>
        <begin position="12"/>
        <end position="31"/>
    </location>
</feature>
<dbReference type="Pfam" id="PF07811">
    <property type="entry name" value="TadE"/>
    <property type="match status" value="1"/>
</dbReference>
<gene>
    <name evidence="3" type="ORF">D7Z96_07140</name>
</gene>
<reference evidence="4" key="2">
    <citation type="submission" date="2018-10" db="EMBL/GenBank/DDBJ databases">
        <authorList>
            <person name="Wang Y."/>
            <person name="Wang J."/>
            <person name="Yang X."/>
            <person name="Wang Z."/>
            <person name="Huang Y."/>
        </authorList>
    </citation>
    <scope>NUCLEOTIDE SEQUENCE [LARGE SCALE GENOMIC DNA]</scope>
    <source>
        <strain evidence="4">J015</strain>
    </source>
</reference>
<evidence type="ECO:0000313" key="4">
    <source>
        <dbReference type="Proteomes" id="UP000273159"/>
    </source>
</evidence>
<dbReference type="InterPro" id="IPR012495">
    <property type="entry name" value="TadE-like_dom"/>
</dbReference>
<comment type="caution">
    <text evidence="3">The sequence shown here is derived from an EMBL/GenBank/DDBJ whole genome shotgun (WGS) entry which is preliminary data.</text>
</comment>
<dbReference type="RefSeq" id="WP_120692034.1">
    <property type="nucleotide sequence ID" value="NZ_RBNH01000004.1"/>
</dbReference>
<feature type="domain" description="TadE-like" evidence="2">
    <location>
        <begin position="8"/>
        <end position="50"/>
    </location>
</feature>
<keyword evidence="1" id="KW-0472">Membrane</keyword>
<sequence length="124" mass="12892">MPEASERGAAAVEFAIILPVLLTLVLGIMEFGRAYNTQLSLTHAAREGVRVMAISNDPVAAKAAAKNAAVSLTPSLTDSSISFSQPSCAPMKQMTVTINYSLSPLTGFFGPFPLTGKSVMLCGG</sequence>